<dbReference type="PROSITE" id="PS50191">
    <property type="entry name" value="CRAL_TRIO"/>
    <property type="match status" value="1"/>
</dbReference>
<evidence type="ECO:0000259" key="1">
    <source>
        <dbReference type="PROSITE" id="PS50191"/>
    </source>
</evidence>
<dbReference type="InterPro" id="IPR036598">
    <property type="entry name" value="GOLD_dom_sf"/>
</dbReference>
<dbReference type="Pfam" id="PF25883">
    <property type="entry name" value="F28H7_8_C"/>
    <property type="match status" value="1"/>
</dbReference>
<dbReference type="STRING" id="318479.A0A158Q4T7"/>
<protein>
    <submittedName>
        <fullName evidence="5">CRAL-TRIO domain-containing protein</fullName>
    </submittedName>
</protein>
<feature type="domain" description="CRAL-TRIO" evidence="1">
    <location>
        <begin position="89"/>
        <end position="265"/>
    </location>
</feature>
<dbReference type="Gene3D" id="3.40.525.10">
    <property type="entry name" value="CRAL-TRIO lipid binding domain"/>
    <property type="match status" value="1"/>
</dbReference>
<dbReference type="InterPro" id="IPR001251">
    <property type="entry name" value="CRAL-TRIO_dom"/>
</dbReference>
<dbReference type="InterPro" id="IPR053302">
    <property type="entry name" value="CRAL-TRIO_domain"/>
</dbReference>
<dbReference type="AlphaFoldDB" id="A0A158Q4T7"/>
<accession>A0A158Q4T7</accession>
<dbReference type="CDD" id="cd00170">
    <property type="entry name" value="SEC14"/>
    <property type="match status" value="1"/>
</dbReference>
<name>A0A158Q4T7_DRAME</name>
<dbReference type="InterPro" id="IPR058960">
    <property type="entry name" value="Ctg-1-like_C"/>
</dbReference>
<evidence type="ECO:0000313" key="5">
    <source>
        <dbReference type="WBParaSite" id="DME_0000569401-mRNA-1"/>
    </source>
</evidence>
<sequence length="440" mass="51744">MKNASTNFGEPLSIESRKLVNELRLKINQPIHPNFDTDFNLYRFILAAERAHKKEKEIIDVAAKAINSHLRIRKALNLDHQPDVPFEKNELFKNRYLPMGQILSVTDSSNRLLWYVEYATINVEPLAHIFRSSHSIRLQFLQYEHMLRTVNKQEEKTGKLSGLRHIVDLSGYEINPFMMLFVTNGSLTYYSHLFHYENYPELVGPIDMVNIAKWIHVPYKIVRTMMPMGFTERFRLHDDNFLGALKDIKIEDIPTTLGGKNEHIRCTPAIKVTSEMHWKPTNIELLSNLETIHIPPRKTRQIHIDITESHRRMAWYFTTDGEINFGIFYQPFEELPSTGAINHMRTTEKEIDTDQLEMIYPWFKLSAKLVHETDSVECIQPGRYWMIFCNKLSWLHRKTINLSVQIADNNFDNIKRYHTDGTYSNSKLFEFPNIQLYSLI</sequence>
<dbReference type="Proteomes" id="UP000274756">
    <property type="component" value="Unassembled WGS sequence"/>
</dbReference>
<dbReference type="WBParaSite" id="DME_0000569401-mRNA-1">
    <property type="protein sequence ID" value="DME_0000569401-mRNA-1"/>
    <property type="gene ID" value="DME_0000569401"/>
</dbReference>
<evidence type="ECO:0000313" key="3">
    <source>
        <dbReference type="Proteomes" id="UP000038040"/>
    </source>
</evidence>
<dbReference type="OrthoDB" id="3881at2759"/>
<dbReference type="PANTHER" id="PTHR47159">
    <property type="entry name" value="PROTEIN CBG07705-RELATED"/>
    <property type="match status" value="1"/>
</dbReference>
<organism evidence="3 5">
    <name type="scientific">Dracunculus medinensis</name>
    <name type="common">Guinea worm</name>
    <dbReference type="NCBI Taxonomy" id="318479"/>
    <lineage>
        <taxon>Eukaryota</taxon>
        <taxon>Metazoa</taxon>
        <taxon>Ecdysozoa</taxon>
        <taxon>Nematoda</taxon>
        <taxon>Chromadorea</taxon>
        <taxon>Rhabditida</taxon>
        <taxon>Spirurina</taxon>
        <taxon>Dracunculoidea</taxon>
        <taxon>Dracunculidae</taxon>
        <taxon>Dracunculus</taxon>
    </lineage>
</organism>
<dbReference type="PANTHER" id="PTHR47159:SF6">
    <property type="entry name" value="CRAL-TRIO DOMAIN-CONTAINING PROTEIN"/>
    <property type="match status" value="1"/>
</dbReference>
<keyword evidence="4" id="KW-1185">Reference proteome</keyword>
<reference evidence="2 4" key="2">
    <citation type="submission" date="2018-11" db="EMBL/GenBank/DDBJ databases">
        <authorList>
            <consortium name="Pathogen Informatics"/>
        </authorList>
    </citation>
    <scope>NUCLEOTIDE SEQUENCE [LARGE SCALE GENOMIC DNA]</scope>
</reference>
<dbReference type="Pfam" id="PF00650">
    <property type="entry name" value="CRAL_TRIO"/>
    <property type="match status" value="1"/>
</dbReference>
<dbReference type="SUPFAM" id="SSF52087">
    <property type="entry name" value="CRAL/TRIO domain"/>
    <property type="match status" value="1"/>
</dbReference>
<dbReference type="Proteomes" id="UP000038040">
    <property type="component" value="Unplaced"/>
</dbReference>
<dbReference type="SMART" id="SM00516">
    <property type="entry name" value="SEC14"/>
    <property type="match status" value="1"/>
</dbReference>
<gene>
    <name evidence="2" type="ORF">DME_LOCUS739</name>
</gene>
<dbReference type="SUPFAM" id="SSF101576">
    <property type="entry name" value="Supernatant protein factor (SPF), C-terminal domain"/>
    <property type="match status" value="1"/>
</dbReference>
<dbReference type="InterPro" id="IPR036865">
    <property type="entry name" value="CRAL-TRIO_dom_sf"/>
</dbReference>
<dbReference type="EMBL" id="UYYG01000007">
    <property type="protein sequence ID" value="VDN50766.1"/>
    <property type="molecule type" value="Genomic_DNA"/>
</dbReference>
<evidence type="ECO:0000313" key="2">
    <source>
        <dbReference type="EMBL" id="VDN50766.1"/>
    </source>
</evidence>
<proteinExistence type="predicted"/>
<evidence type="ECO:0000313" key="4">
    <source>
        <dbReference type="Proteomes" id="UP000274756"/>
    </source>
</evidence>
<reference evidence="5" key="1">
    <citation type="submission" date="2016-04" db="UniProtKB">
        <authorList>
            <consortium name="WormBaseParasite"/>
        </authorList>
    </citation>
    <scope>IDENTIFICATION</scope>
</reference>
<dbReference type="Gene3D" id="2.60.120.680">
    <property type="entry name" value="GOLD domain"/>
    <property type="match status" value="1"/>
</dbReference>